<evidence type="ECO:0000313" key="1">
    <source>
        <dbReference type="EMBL" id="THC92354.1"/>
    </source>
</evidence>
<proteinExistence type="predicted"/>
<dbReference type="AlphaFoldDB" id="A0A4V3UNS5"/>
<protein>
    <submittedName>
        <fullName evidence="1">Uncharacterized protein</fullName>
    </submittedName>
</protein>
<sequence>MVCQSLALEEPIPLPAAPAWCSTSLVSSTAGSKISLVQLALAQLHRWTPGKSLELLGLGRHLKLASYDEAYEATKQTTVQFSPYGLDMLMLEHRLCGSICYTPEEWRKTQRDGIWHNTLWSIVNK</sequence>
<keyword evidence="2" id="KW-1185">Reference proteome</keyword>
<reference evidence="1 2" key="1">
    <citation type="submission" date="2019-03" db="EMBL/GenBank/DDBJ databases">
        <title>The genome sequence of a newly discovered highly antifungal drug resistant Aspergillus species, Aspergillus tanneri NIH 1004.</title>
        <authorList>
            <person name="Mounaud S."/>
            <person name="Singh I."/>
            <person name="Joardar V."/>
            <person name="Pakala S."/>
            <person name="Pakala S."/>
            <person name="Venepally P."/>
            <person name="Hoover J."/>
            <person name="Nierman W."/>
            <person name="Chung J."/>
            <person name="Losada L."/>
        </authorList>
    </citation>
    <scope>NUCLEOTIDE SEQUENCE [LARGE SCALE GENOMIC DNA]</scope>
    <source>
        <strain evidence="1 2">NIH1004</strain>
    </source>
</reference>
<accession>A0A4V3UNS5</accession>
<comment type="caution">
    <text evidence="1">The sequence shown here is derived from an EMBL/GenBank/DDBJ whole genome shotgun (WGS) entry which is preliminary data.</text>
</comment>
<gene>
    <name evidence="1" type="ORF">EYZ11_008170</name>
</gene>
<organism evidence="1 2">
    <name type="scientific">Aspergillus tanneri</name>
    <dbReference type="NCBI Taxonomy" id="1220188"/>
    <lineage>
        <taxon>Eukaryota</taxon>
        <taxon>Fungi</taxon>
        <taxon>Dikarya</taxon>
        <taxon>Ascomycota</taxon>
        <taxon>Pezizomycotina</taxon>
        <taxon>Eurotiomycetes</taxon>
        <taxon>Eurotiomycetidae</taxon>
        <taxon>Eurotiales</taxon>
        <taxon>Aspergillaceae</taxon>
        <taxon>Aspergillus</taxon>
        <taxon>Aspergillus subgen. Circumdati</taxon>
    </lineage>
</organism>
<evidence type="ECO:0000313" key="2">
    <source>
        <dbReference type="Proteomes" id="UP000308092"/>
    </source>
</evidence>
<dbReference type="VEuPathDB" id="FungiDB:EYZ11_008170"/>
<dbReference type="EMBL" id="SOSA01000341">
    <property type="protein sequence ID" value="THC92354.1"/>
    <property type="molecule type" value="Genomic_DNA"/>
</dbReference>
<dbReference type="Proteomes" id="UP000308092">
    <property type="component" value="Unassembled WGS sequence"/>
</dbReference>
<name>A0A4V3UNS5_9EURO</name>